<dbReference type="SUPFAM" id="SSF143800">
    <property type="entry name" value="L28p-like"/>
    <property type="match status" value="1"/>
</dbReference>
<feature type="binding site" evidence="7">
    <location>
        <position position="37"/>
    </location>
    <ligand>
        <name>Zn(2+)</name>
        <dbReference type="ChEBI" id="CHEBI:29105"/>
    </ligand>
</feature>
<dbReference type="AlphaFoldDB" id="A0A1F4VK11"/>
<keyword evidence="7" id="KW-0479">Metal-binding</keyword>
<evidence type="ECO:0000313" key="10">
    <source>
        <dbReference type="Proteomes" id="UP000177763"/>
    </source>
</evidence>
<dbReference type="NCBIfam" id="NF000612">
    <property type="entry name" value="PRK00019.1"/>
    <property type="match status" value="1"/>
</dbReference>
<accession>A0A1F4VK11</accession>
<dbReference type="PROSITE" id="PS01143">
    <property type="entry name" value="RIBOSOMAL_L31"/>
    <property type="match status" value="1"/>
</dbReference>
<dbReference type="Gene3D" id="4.10.830.30">
    <property type="entry name" value="Ribosomal protein L31"/>
    <property type="match status" value="1"/>
</dbReference>
<evidence type="ECO:0000313" key="9">
    <source>
        <dbReference type="EMBL" id="OGC57587.1"/>
    </source>
</evidence>
<evidence type="ECO:0000256" key="3">
    <source>
        <dbReference type="ARBA" id="ARBA00022884"/>
    </source>
</evidence>
<dbReference type="PANTHER" id="PTHR33280:SF1">
    <property type="entry name" value="LARGE RIBOSOMAL SUBUNIT PROTEIN BL31C"/>
    <property type="match status" value="1"/>
</dbReference>
<reference evidence="9 10" key="1">
    <citation type="journal article" date="2016" name="Nat. Commun.">
        <title>Thousands of microbial genomes shed light on interconnected biogeochemical processes in an aquifer system.</title>
        <authorList>
            <person name="Anantharaman K."/>
            <person name="Brown C.T."/>
            <person name="Hug L.A."/>
            <person name="Sharon I."/>
            <person name="Castelle C.J."/>
            <person name="Probst A.J."/>
            <person name="Thomas B.C."/>
            <person name="Singh A."/>
            <person name="Wilkins M.J."/>
            <person name="Karaoz U."/>
            <person name="Brodie E.L."/>
            <person name="Williams K.H."/>
            <person name="Hubbard S.S."/>
            <person name="Banfield J.F."/>
        </authorList>
    </citation>
    <scope>NUCLEOTIDE SEQUENCE [LARGE SCALE GENOMIC DNA]</scope>
</reference>
<comment type="subunit">
    <text evidence="7">Part of the 50S ribosomal subunit.</text>
</comment>
<dbReference type="InterPro" id="IPR027491">
    <property type="entry name" value="Ribosomal_bL31_A"/>
</dbReference>
<keyword evidence="5 7" id="KW-0687">Ribonucleoprotein</keyword>
<dbReference type="STRING" id="1802630.A3H26_03965"/>
<feature type="region of interest" description="Disordered" evidence="8">
    <location>
        <begin position="63"/>
        <end position="103"/>
    </location>
</feature>
<dbReference type="GO" id="GO:0019843">
    <property type="term" value="F:rRNA binding"/>
    <property type="evidence" value="ECO:0007669"/>
    <property type="project" value="UniProtKB-KW"/>
</dbReference>
<dbReference type="GO" id="GO:0003735">
    <property type="term" value="F:structural constituent of ribosome"/>
    <property type="evidence" value="ECO:0007669"/>
    <property type="project" value="InterPro"/>
</dbReference>
<dbReference type="HAMAP" id="MF_00501">
    <property type="entry name" value="Ribosomal_bL31_1"/>
    <property type="match status" value="1"/>
</dbReference>
<sequence length="103" mass="11517">MKKDIHPKVFDDAVVTCACGNSFVTMSTLPQIKVEICSNCHPFYTGTAKFIDTEGRIEKFAKKVKQAHDTPVKKPKGKMGNKTSQEHKSLKDLFKEASDTKNN</sequence>
<dbReference type="PRINTS" id="PR01249">
    <property type="entry name" value="RIBOSOMALL31"/>
</dbReference>
<gene>
    <name evidence="7" type="primary">rpmE</name>
    <name evidence="9" type="ORF">A3H26_03965</name>
</gene>
<feature type="compositionally biased region" description="Basic and acidic residues" evidence="8">
    <location>
        <begin position="63"/>
        <end position="72"/>
    </location>
</feature>
<dbReference type="EMBL" id="MEVN01000009">
    <property type="protein sequence ID" value="OGC57587.1"/>
    <property type="molecule type" value="Genomic_DNA"/>
</dbReference>
<keyword evidence="3 7" id="KW-0694">RNA-binding</keyword>
<evidence type="ECO:0000256" key="2">
    <source>
        <dbReference type="ARBA" id="ARBA00022730"/>
    </source>
</evidence>
<dbReference type="GO" id="GO:0046872">
    <property type="term" value="F:metal ion binding"/>
    <property type="evidence" value="ECO:0007669"/>
    <property type="project" value="UniProtKB-KW"/>
</dbReference>
<keyword evidence="4 7" id="KW-0689">Ribosomal protein</keyword>
<evidence type="ECO:0000256" key="4">
    <source>
        <dbReference type="ARBA" id="ARBA00022980"/>
    </source>
</evidence>
<dbReference type="NCBIfam" id="TIGR00105">
    <property type="entry name" value="L31"/>
    <property type="match status" value="1"/>
</dbReference>
<evidence type="ECO:0000256" key="7">
    <source>
        <dbReference type="HAMAP-Rule" id="MF_00501"/>
    </source>
</evidence>
<comment type="function">
    <text evidence="7">Binds the 23S rRNA.</text>
</comment>
<evidence type="ECO:0000256" key="5">
    <source>
        <dbReference type="ARBA" id="ARBA00023274"/>
    </source>
</evidence>
<keyword evidence="2 7" id="KW-0699">rRNA-binding</keyword>
<dbReference type="GO" id="GO:0006412">
    <property type="term" value="P:translation"/>
    <property type="evidence" value="ECO:0007669"/>
    <property type="project" value="UniProtKB-UniRule"/>
</dbReference>
<name>A0A1F4VK11_UNCKA</name>
<dbReference type="InterPro" id="IPR002150">
    <property type="entry name" value="Ribosomal_bL31"/>
</dbReference>
<dbReference type="PANTHER" id="PTHR33280">
    <property type="entry name" value="50S RIBOSOMAL PROTEIN L31, CHLOROPLASTIC"/>
    <property type="match status" value="1"/>
</dbReference>
<feature type="binding site" evidence="7">
    <location>
        <position position="17"/>
    </location>
    <ligand>
        <name>Zn(2+)</name>
        <dbReference type="ChEBI" id="CHEBI:29105"/>
    </ligand>
</feature>
<evidence type="ECO:0000256" key="1">
    <source>
        <dbReference type="ARBA" id="ARBA00009296"/>
    </source>
</evidence>
<dbReference type="GO" id="GO:0005840">
    <property type="term" value="C:ribosome"/>
    <property type="evidence" value="ECO:0007669"/>
    <property type="project" value="UniProtKB-KW"/>
</dbReference>
<feature type="binding site" evidence="7">
    <location>
        <position position="40"/>
    </location>
    <ligand>
        <name>Zn(2+)</name>
        <dbReference type="ChEBI" id="CHEBI:29105"/>
    </ligand>
</feature>
<evidence type="ECO:0000256" key="6">
    <source>
        <dbReference type="ARBA" id="ARBA00035687"/>
    </source>
</evidence>
<dbReference type="InterPro" id="IPR034704">
    <property type="entry name" value="Ribosomal_bL28/bL31-like_sf"/>
</dbReference>
<feature type="compositionally biased region" description="Basic and acidic residues" evidence="8">
    <location>
        <begin position="84"/>
        <end position="103"/>
    </location>
</feature>
<feature type="binding site" evidence="7">
    <location>
        <position position="19"/>
    </location>
    <ligand>
        <name>Zn(2+)</name>
        <dbReference type="ChEBI" id="CHEBI:29105"/>
    </ligand>
</feature>
<organism evidence="9 10">
    <name type="scientific">candidate division WWE3 bacterium RIFCSPLOWO2_12_FULL_36_10</name>
    <dbReference type="NCBI Taxonomy" id="1802630"/>
    <lineage>
        <taxon>Bacteria</taxon>
        <taxon>Katanobacteria</taxon>
    </lineage>
</organism>
<keyword evidence="7" id="KW-0862">Zinc</keyword>
<dbReference type="Pfam" id="PF01197">
    <property type="entry name" value="Ribosomal_L31"/>
    <property type="match status" value="1"/>
</dbReference>
<comment type="similarity">
    <text evidence="1 7">Belongs to the bacterial ribosomal protein bL31 family. Type A subfamily.</text>
</comment>
<comment type="cofactor">
    <cofactor evidence="7">
        <name>Zn(2+)</name>
        <dbReference type="ChEBI" id="CHEBI:29105"/>
    </cofactor>
    <text evidence="7">Binds 1 zinc ion per subunit.</text>
</comment>
<evidence type="ECO:0000256" key="8">
    <source>
        <dbReference type="SAM" id="MobiDB-lite"/>
    </source>
</evidence>
<dbReference type="GO" id="GO:1990904">
    <property type="term" value="C:ribonucleoprotein complex"/>
    <property type="evidence" value="ECO:0007669"/>
    <property type="project" value="UniProtKB-KW"/>
</dbReference>
<comment type="caution">
    <text evidence="9">The sequence shown here is derived from an EMBL/GenBank/DDBJ whole genome shotgun (WGS) entry which is preliminary data.</text>
</comment>
<protein>
    <recommendedName>
        <fullName evidence="6 7">Large ribosomal subunit protein bL31</fullName>
    </recommendedName>
</protein>
<dbReference type="InterPro" id="IPR042105">
    <property type="entry name" value="Ribosomal_bL31_sf"/>
</dbReference>
<dbReference type="Proteomes" id="UP000177763">
    <property type="component" value="Unassembled WGS sequence"/>
</dbReference>
<proteinExistence type="inferred from homology"/>